<gene>
    <name evidence="1" type="ORF">Mgra_00001901</name>
</gene>
<dbReference type="EMBL" id="JABEBT010000011">
    <property type="protein sequence ID" value="KAF7638527.1"/>
    <property type="molecule type" value="Genomic_DNA"/>
</dbReference>
<protein>
    <submittedName>
        <fullName evidence="1">Uncharacterized protein</fullName>
    </submittedName>
</protein>
<sequence length="188" mass="21699">MYYSRSFNKLLLPLFSSFIFIFCAYLESANGYLVGRLLSLQNVADAHKQLLTATVTGDHNALLQPPLVVIAIPEISQKTKLPFEIDNKINEVDRRLIVPEIKLEDNYEAQPLTFTKKSLKKKFPELIEDEEIENNNNLHKIFNVRPVRDPMVNGARNCFFTPIQCMIQHDMSKYRKLVDSDIQLQRSG</sequence>
<evidence type="ECO:0000313" key="2">
    <source>
        <dbReference type="Proteomes" id="UP000605970"/>
    </source>
</evidence>
<name>A0A8S9ZY32_9BILA</name>
<keyword evidence="2" id="KW-1185">Reference proteome</keyword>
<evidence type="ECO:0000313" key="1">
    <source>
        <dbReference type="EMBL" id="KAF7638527.1"/>
    </source>
</evidence>
<proteinExistence type="predicted"/>
<dbReference type="OrthoDB" id="5846299at2759"/>
<dbReference type="Proteomes" id="UP000605970">
    <property type="component" value="Unassembled WGS sequence"/>
</dbReference>
<accession>A0A8S9ZY32</accession>
<reference evidence="1" key="1">
    <citation type="journal article" date="2020" name="Ecol. Evol.">
        <title>Genome structure and content of the rice root-knot nematode (Meloidogyne graminicola).</title>
        <authorList>
            <person name="Phan N.T."/>
            <person name="Danchin E.G.J."/>
            <person name="Klopp C."/>
            <person name="Perfus-Barbeoch L."/>
            <person name="Kozlowski D.K."/>
            <person name="Koutsovoulos G.D."/>
            <person name="Lopez-Roques C."/>
            <person name="Bouchez O."/>
            <person name="Zahm M."/>
            <person name="Besnard G."/>
            <person name="Bellafiore S."/>
        </authorList>
    </citation>
    <scope>NUCLEOTIDE SEQUENCE</scope>
    <source>
        <strain evidence="1">VN-18</strain>
    </source>
</reference>
<organism evidence="1 2">
    <name type="scientific">Meloidogyne graminicola</name>
    <dbReference type="NCBI Taxonomy" id="189291"/>
    <lineage>
        <taxon>Eukaryota</taxon>
        <taxon>Metazoa</taxon>
        <taxon>Ecdysozoa</taxon>
        <taxon>Nematoda</taxon>
        <taxon>Chromadorea</taxon>
        <taxon>Rhabditida</taxon>
        <taxon>Tylenchina</taxon>
        <taxon>Tylenchomorpha</taxon>
        <taxon>Tylenchoidea</taxon>
        <taxon>Meloidogynidae</taxon>
        <taxon>Meloidogyninae</taxon>
        <taxon>Meloidogyne</taxon>
    </lineage>
</organism>
<dbReference type="AlphaFoldDB" id="A0A8S9ZY32"/>
<comment type="caution">
    <text evidence="1">The sequence shown here is derived from an EMBL/GenBank/DDBJ whole genome shotgun (WGS) entry which is preliminary data.</text>
</comment>